<reference evidence="1 2" key="1">
    <citation type="submission" date="2013-06" db="EMBL/GenBank/DDBJ databases">
        <title>The draft sequence of the Mycobacterium elephantis genome.</title>
        <authorList>
            <person name="Pettersson F.B."/>
            <person name="Das S."/>
            <person name="Dasgupta S."/>
            <person name="Bhattacharya A."/>
            <person name="Kirsebom L.A."/>
        </authorList>
    </citation>
    <scope>NUCLEOTIDE SEQUENCE [LARGE SCALE GENOMIC DNA]</scope>
    <source>
        <strain evidence="1 2">DSM 44368</strain>
    </source>
</reference>
<evidence type="ECO:0000313" key="1">
    <source>
        <dbReference type="EMBL" id="RWA22339.1"/>
    </source>
</evidence>
<evidence type="ECO:0000313" key="2">
    <source>
        <dbReference type="Proteomes" id="UP000287177"/>
    </source>
</evidence>
<protein>
    <submittedName>
        <fullName evidence="1">Uncharacterized protein</fullName>
    </submittedName>
</protein>
<gene>
    <name evidence="1" type="ORF">MELE44368_13070</name>
</gene>
<organism evidence="1 2">
    <name type="scientific">Mycolicibacterium elephantis DSM 44368</name>
    <dbReference type="NCBI Taxonomy" id="1335622"/>
    <lineage>
        <taxon>Bacteria</taxon>
        <taxon>Bacillati</taxon>
        <taxon>Actinomycetota</taxon>
        <taxon>Actinomycetes</taxon>
        <taxon>Mycobacteriales</taxon>
        <taxon>Mycobacteriaceae</taxon>
        <taxon>Mycolicibacterium</taxon>
    </lineage>
</organism>
<proteinExistence type="predicted"/>
<keyword evidence="2" id="KW-1185">Reference proteome</keyword>
<dbReference type="InterPro" id="IPR027417">
    <property type="entry name" value="P-loop_NTPase"/>
</dbReference>
<dbReference type="Proteomes" id="UP000287177">
    <property type="component" value="Unassembled WGS sequence"/>
</dbReference>
<dbReference type="AlphaFoldDB" id="A0A439DXX4"/>
<comment type="caution">
    <text evidence="1">The sequence shown here is derived from an EMBL/GenBank/DDBJ whole genome shotgun (WGS) entry which is preliminary data.</text>
</comment>
<accession>A0A439DXX4</accession>
<dbReference type="Gene3D" id="3.40.50.300">
    <property type="entry name" value="P-loop containing nucleotide triphosphate hydrolases"/>
    <property type="match status" value="1"/>
</dbReference>
<sequence length="217" mass="24169">MVCMAKVFKTSEVFGISRDEPLNYSYRPSVDDELVENLTRDKHLVIYGSSKQGKTSLRKHHLKPDEYTVLTCANSWTLAQLMASLLKQVGYTVEQTTKKAISGEVKISAKAKLKAAFLGSGAETEIGADAVASKSSETTEVALELDPADVNDIITALNKVGFKGWIVLEDFHYLPDETQRQFAVSLKAFHENSKYTFIIVGVWLQENRLIQYNGDLT</sequence>
<dbReference type="SUPFAM" id="SSF52540">
    <property type="entry name" value="P-loop containing nucleoside triphosphate hydrolases"/>
    <property type="match status" value="1"/>
</dbReference>
<dbReference type="EMBL" id="ATDN01000005">
    <property type="protein sequence ID" value="RWA22339.1"/>
    <property type="molecule type" value="Genomic_DNA"/>
</dbReference>
<name>A0A439DXX4_9MYCO</name>